<dbReference type="InterPro" id="IPR011009">
    <property type="entry name" value="Kinase-like_dom_sf"/>
</dbReference>
<comment type="catalytic activity">
    <reaction evidence="8">
        <text>L-seryl-[protein] + ATP = O-phospho-L-seryl-[protein] + ADP + H(+)</text>
        <dbReference type="Rhea" id="RHEA:17989"/>
        <dbReference type="Rhea" id="RHEA-COMP:9863"/>
        <dbReference type="Rhea" id="RHEA-COMP:11604"/>
        <dbReference type="ChEBI" id="CHEBI:15378"/>
        <dbReference type="ChEBI" id="CHEBI:29999"/>
        <dbReference type="ChEBI" id="CHEBI:30616"/>
        <dbReference type="ChEBI" id="CHEBI:83421"/>
        <dbReference type="ChEBI" id="CHEBI:456216"/>
        <dbReference type="EC" id="2.7.12.2"/>
    </reaction>
</comment>
<evidence type="ECO:0000313" key="12">
    <source>
        <dbReference type="WBParaSite" id="jg24748"/>
    </source>
</evidence>
<evidence type="ECO:0000256" key="10">
    <source>
        <dbReference type="ARBA" id="ARBA00051693"/>
    </source>
</evidence>
<dbReference type="SUPFAM" id="SSF56112">
    <property type="entry name" value="Protein kinase-like (PK-like)"/>
    <property type="match status" value="1"/>
</dbReference>
<dbReference type="GO" id="GO:0006396">
    <property type="term" value="P:RNA processing"/>
    <property type="evidence" value="ECO:0007669"/>
    <property type="project" value="InterPro"/>
</dbReference>
<keyword evidence="2" id="KW-0597">Phosphoprotein</keyword>
<dbReference type="PANTHER" id="PTHR47238">
    <property type="entry name" value="MITOGEN-ACTIVATED PROTEIN KINASE KINASE 5"/>
    <property type="match status" value="1"/>
</dbReference>
<dbReference type="WBParaSite" id="jg24748">
    <property type="protein sequence ID" value="jg24748"/>
    <property type="gene ID" value="jg24748"/>
</dbReference>
<keyword evidence="1" id="KW-0723">Serine/threonine-protein kinase</keyword>
<keyword evidence="6" id="KW-0067">ATP-binding</keyword>
<dbReference type="Proteomes" id="UP000887574">
    <property type="component" value="Unplaced"/>
</dbReference>
<dbReference type="GO" id="GO:0005524">
    <property type="term" value="F:ATP binding"/>
    <property type="evidence" value="ECO:0007669"/>
    <property type="project" value="UniProtKB-KW"/>
</dbReference>
<comment type="catalytic activity">
    <reaction evidence="9">
        <text>L-threonyl-[protein] + ATP = O-phospho-L-threonyl-[protein] + ADP + H(+)</text>
        <dbReference type="Rhea" id="RHEA:46608"/>
        <dbReference type="Rhea" id="RHEA-COMP:11060"/>
        <dbReference type="Rhea" id="RHEA-COMP:11605"/>
        <dbReference type="ChEBI" id="CHEBI:15378"/>
        <dbReference type="ChEBI" id="CHEBI:30013"/>
        <dbReference type="ChEBI" id="CHEBI:30616"/>
        <dbReference type="ChEBI" id="CHEBI:61977"/>
        <dbReference type="ChEBI" id="CHEBI:456216"/>
        <dbReference type="EC" id="2.7.12.2"/>
    </reaction>
</comment>
<dbReference type="InterPro" id="IPR052468">
    <property type="entry name" value="Dual_spec_MAPK_kinase"/>
</dbReference>
<evidence type="ECO:0000313" key="11">
    <source>
        <dbReference type="Proteomes" id="UP000887574"/>
    </source>
</evidence>
<organism evidence="11 12">
    <name type="scientific">Ditylenchus dipsaci</name>
    <dbReference type="NCBI Taxonomy" id="166011"/>
    <lineage>
        <taxon>Eukaryota</taxon>
        <taxon>Metazoa</taxon>
        <taxon>Ecdysozoa</taxon>
        <taxon>Nematoda</taxon>
        <taxon>Chromadorea</taxon>
        <taxon>Rhabditida</taxon>
        <taxon>Tylenchina</taxon>
        <taxon>Tylenchomorpha</taxon>
        <taxon>Sphaerularioidea</taxon>
        <taxon>Anguinidae</taxon>
        <taxon>Anguininae</taxon>
        <taxon>Ditylenchus</taxon>
    </lineage>
</organism>
<dbReference type="InterPro" id="IPR007175">
    <property type="entry name" value="Rpr2/Snm1/Rpp21"/>
</dbReference>
<dbReference type="GO" id="GO:0006950">
    <property type="term" value="P:response to stress"/>
    <property type="evidence" value="ECO:0007669"/>
    <property type="project" value="UniProtKB-ARBA"/>
</dbReference>
<accession>A0A915E016</accession>
<dbReference type="Gene3D" id="1.10.510.10">
    <property type="entry name" value="Transferase(Phosphotransferase) domain 1"/>
    <property type="match status" value="1"/>
</dbReference>
<evidence type="ECO:0000256" key="2">
    <source>
        <dbReference type="ARBA" id="ARBA00022553"/>
    </source>
</evidence>
<dbReference type="GO" id="GO:0004674">
    <property type="term" value="F:protein serine/threonine kinase activity"/>
    <property type="evidence" value="ECO:0007669"/>
    <property type="project" value="UniProtKB-KW"/>
</dbReference>
<evidence type="ECO:0000256" key="5">
    <source>
        <dbReference type="ARBA" id="ARBA00022777"/>
    </source>
</evidence>
<comment type="catalytic activity">
    <reaction evidence="10">
        <text>L-tyrosyl-[protein] + ATP = O-phospho-L-tyrosyl-[protein] + ADP + H(+)</text>
        <dbReference type="Rhea" id="RHEA:10596"/>
        <dbReference type="Rhea" id="RHEA-COMP:10136"/>
        <dbReference type="Rhea" id="RHEA-COMP:20101"/>
        <dbReference type="ChEBI" id="CHEBI:15378"/>
        <dbReference type="ChEBI" id="CHEBI:30616"/>
        <dbReference type="ChEBI" id="CHEBI:46858"/>
        <dbReference type="ChEBI" id="CHEBI:61978"/>
        <dbReference type="ChEBI" id="CHEBI:456216"/>
        <dbReference type="EC" id="2.7.12.2"/>
    </reaction>
</comment>
<evidence type="ECO:0000256" key="4">
    <source>
        <dbReference type="ARBA" id="ARBA00022741"/>
    </source>
</evidence>
<evidence type="ECO:0000256" key="3">
    <source>
        <dbReference type="ARBA" id="ARBA00022679"/>
    </source>
</evidence>
<keyword evidence="5" id="KW-0418">Kinase</keyword>
<evidence type="ECO:0000256" key="6">
    <source>
        <dbReference type="ARBA" id="ARBA00022840"/>
    </source>
</evidence>
<dbReference type="Pfam" id="PF04032">
    <property type="entry name" value="Rpr2"/>
    <property type="match status" value="1"/>
</dbReference>
<evidence type="ECO:0000256" key="8">
    <source>
        <dbReference type="ARBA" id="ARBA00049014"/>
    </source>
</evidence>
<dbReference type="AlphaFoldDB" id="A0A915E016"/>
<dbReference type="GO" id="GO:0004713">
    <property type="term" value="F:protein tyrosine kinase activity"/>
    <property type="evidence" value="ECO:0007669"/>
    <property type="project" value="UniProtKB-KW"/>
</dbReference>
<evidence type="ECO:0000256" key="7">
    <source>
        <dbReference type="ARBA" id="ARBA00023137"/>
    </source>
</evidence>
<keyword evidence="3" id="KW-0808">Transferase</keyword>
<keyword evidence="11" id="KW-1185">Reference proteome</keyword>
<evidence type="ECO:0000256" key="1">
    <source>
        <dbReference type="ARBA" id="ARBA00022527"/>
    </source>
</evidence>
<keyword evidence="7" id="KW-0829">Tyrosine-protein kinase</keyword>
<keyword evidence="4" id="KW-0547">Nucleotide-binding</keyword>
<protein>
    <submittedName>
        <fullName evidence="12">Uncharacterized protein</fullName>
    </submittedName>
</protein>
<proteinExistence type="predicted"/>
<name>A0A915E016_9BILA</name>
<dbReference type="GO" id="GO:0004708">
    <property type="term" value="F:MAP kinase kinase activity"/>
    <property type="evidence" value="ECO:0007669"/>
    <property type="project" value="UniProtKB-EC"/>
</dbReference>
<sequence>MADVDPIASKSAKEVEIKQIPKNRSTGGRVNESMLRLSFLEQAARLLAVQSLIKDDIASLLSKNYVKELREISFAEQLRMDTEFKRTICKKCHRMWVSNNKKPTISISKGRKKIYRKCMDCITLVQLAAGQFPYQSSTPFELMVQIREEQPPLLSPSNGFSQEFCDFIKDCLQKDMAERPKFKDLMDKPFLVRSQAETTDVGQWYQAEYQQA</sequence>
<evidence type="ECO:0000256" key="9">
    <source>
        <dbReference type="ARBA" id="ARBA00049299"/>
    </source>
</evidence>
<dbReference type="PANTHER" id="PTHR47238:SF2">
    <property type="entry name" value="DUAL SPECIFICITY MITOGEN-ACTIVATED PROTEIN KINASE KINASE HEMIPTEROUS"/>
    <property type="match status" value="1"/>
</dbReference>
<reference evidence="12" key="1">
    <citation type="submission" date="2022-11" db="UniProtKB">
        <authorList>
            <consortium name="WormBaseParasite"/>
        </authorList>
    </citation>
    <scope>IDENTIFICATION</scope>
</reference>